<evidence type="ECO:0000313" key="2">
    <source>
        <dbReference type="Proteomes" id="UP000278288"/>
    </source>
</evidence>
<accession>A0AAD0YQ73</accession>
<keyword evidence="2" id="KW-1185">Reference proteome</keyword>
<gene>
    <name evidence="1" type="ORF">EG343_21700</name>
</gene>
<protein>
    <submittedName>
        <fullName evidence="1">Uncharacterized protein</fullName>
    </submittedName>
</protein>
<dbReference type="RefSeq" id="WP_123859713.1">
    <property type="nucleotide sequence ID" value="NZ_CP033923.1"/>
</dbReference>
<organism evidence="1 2">
    <name type="scientific">Chryseobacterium nakagawai</name>
    <dbReference type="NCBI Taxonomy" id="1241982"/>
    <lineage>
        <taxon>Bacteria</taxon>
        <taxon>Pseudomonadati</taxon>
        <taxon>Bacteroidota</taxon>
        <taxon>Flavobacteriia</taxon>
        <taxon>Flavobacteriales</taxon>
        <taxon>Weeksellaceae</taxon>
        <taxon>Chryseobacterium group</taxon>
        <taxon>Chryseobacterium</taxon>
    </lineage>
</organism>
<dbReference type="Proteomes" id="UP000278288">
    <property type="component" value="Chromosome"/>
</dbReference>
<dbReference type="EMBL" id="CP033923">
    <property type="protein sequence ID" value="AZA93027.1"/>
    <property type="molecule type" value="Genomic_DNA"/>
</dbReference>
<proteinExistence type="predicted"/>
<dbReference type="KEGG" id="cnk:EG343_21700"/>
<dbReference type="AlphaFoldDB" id="A0AAD0YQ73"/>
<reference evidence="1 2" key="1">
    <citation type="submission" date="2018-11" db="EMBL/GenBank/DDBJ databases">
        <title>Proposal to divide the Flavobacteriaceae and reorganize its genera based on Amino Acid Identity values calculated from whole genome sequences.</title>
        <authorList>
            <person name="Nicholson A.C."/>
            <person name="Gulvik C.A."/>
            <person name="Whitney A.M."/>
            <person name="Humrighouse B.W."/>
            <person name="Bell M."/>
            <person name="Holmes B."/>
            <person name="Steigerwalt A.G."/>
            <person name="Villarma A."/>
            <person name="Sheth M."/>
            <person name="Batra D."/>
            <person name="Pryor J."/>
            <person name="Bernardet J.-F."/>
            <person name="Hugo C."/>
            <person name="Kampfer P."/>
            <person name="Newman J."/>
            <person name="McQuiston J.R."/>
        </authorList>
    </citation>
    <scope>NUCLEOTIDE SEQUENCE [LARGE SCALE GENOMIC DNA]</scope>
    <source>
        <strain evidence="1 2">G0041</strain>
    </source>
</reference>
<name>A0AAD0YQ73_CHRNA</name>
<evidence type="ECO:0000313" key="1">
    <source>
        <dbReference type="EMBL" id="AZA93027.1"/>
    </source>
</evidence>
<sequence length="77" mass="9115">MKISKNIIHYSYGKPELLIPFQNKKIKQMTRLKHISGVTGTYLREIPSRQFFPLITWVIKTDDGREYFAPKSEFLII</sequence>